<dbReference type="EMBL" id="JACVXC010000003">
    <property type="protein sequence ID" value="MBD0835539.1"/>
    <property type="molecule type" value="Genomic_DNA"/>
</dbReference>
<gene>
    <name evidence="1" type="ORF">ICJ84_08835</name>
</gene>
<dbReference type="Pfam" id="PF09365">
    <property type="entry name" value="DUF2461"/>
    <property type="match status" value="1"/>
</dbReference>
<organism evidence="1 2">
    <name type="scientific">Aestuariibaculum suncheonense</name>
    <dbReference type="NCBI Taxonomy" id="1028745"/>
    <lineage>
        <taxon>Bacteria</taxon>
        <taxon>Pseudomonadati</taxon>
        <taxon>Bacteroidota</taxon>
        <taxon>Flavobacteriia</taxon>
        <taxon>Flavobacteriales</taxon>
        <taxon>Flavobacteriaceae</taxon>
    </lineage>
</organism>
<reference evidence="1" key="2">
    <citation type="submission" date="2020-09" db="EMBL/GenBank/DDBJ databases">
        <authorList>
            <person name="Wu Z."/>
        </authorList>
    </citation>
    <scope>NUCLEOTIDE SEQUENCE</scope>
    <source>
        <strain evidence="1">SC17</strain>
    </source>
</reference>
<dbReference type="AlphaFoldDB" id="A0A8J6QTV1"/>
<name>A0A8J6QTV1_9FLAO</name>
<evidence type="ECO:0000313" key="2">
    <source>
        <dbReference type="Proteomes" id="UP000602057"/>
    </source>
</evidence>
<comment type="caution">
    <text evidence="1">The sequence shown here is derived from an EMBL/GenBank/DDBJ whole genome shotgun (WGS) entry which is preliminary data.</text>
</comment>
<dbReference type="Proteomes" id="UP000602057">
    <property type="component" value="Unassembled WGS sequence"/>
</dbReference>
<dbReference type="PANTHER" id="PTHR36452">
    <property type="entry name" value="CHROMOSOME 12, WHOLE GENOME SHOTGUN SEQUENCE"/>
    <property type="match status" value="1"/>
</dbReference>
<reference evidence="1" key="1">
    <citation type="journal article" date="2013" name="Int. J. Syst. Evol. Microbiol.">
        <title>Aestuariibaculum suncheonense gen. nov., sp. nov., a marine bacterium of the family Flavobacteriaceae isolated from a tidal flat and emended descriptions of the genera Gaetbulibacter and Tamlana.</title>
        <authorList>
            <person name="Jeong S.H."/>
            <person name="Park M.S."/>
            <person name="Jin H.M."/>
            <person name="Lee K."/>
            <person name="Park W."/>
            <person name="Jeon C.O."/>
        </authorList>
    </citation>
    <scope>NUCLEOTIDE SEQUENCE</scope>
    <source>
        <strain evidence="1">SC17</strain>
    </source>
</reference>
<proteinExistence type="predicted"/>
<dbReference type="InterPro" id="IPR012808">
    <property type="entry name" value="CHP02453"/>
</dbReference>
<accession>A0A8J6QTV1</accession>
<dbReference type="PIRSF" id="PIRSF028451">
    <property type="entry name" value="UCP028451"/>
    <property type="match status" value="1"/>
</dbReference>
<evidence type="ECO:0000313" key="1">
    <source>
        <dbReference type="EMBL" id="MBD0835539.1"/>
    </source>
</evidence>
<protein>
    <submittedName>
        <fullName evidence="1">DUF2461 domain-containing protein</fullName>
    </submittedName>
</protein>
<sequence>MKTVSENVFKFFKRLEQNNNRDWFNEHKKEFKAVEKDIKGFYNSVLETLKTHDDVDKLKIFRIYRDVRFSKNKLPYKTHFGGTFHRVKPQLRGGYYIHIQPNNESFIATGFWEPNPADLLRIRKEFEMDASDMRDILNDKTFKTIWGELVGDEVKTAPKGFSKDHENIDLIKKKQYIFIKKYTDTQVLDASFIDDVNVAFKAIRPYFNYMSDVLTTDLNGESLI</sequence>
<dbReference type="InterPro" id="IPR015996">
    <property type="entry name" value="UCP028451"/>
</dbReference>
<dbReference type="NCBIfam" id="TIGR02453">
    <property type="entry name" value="TIGR02453 family protein"/>
    <property type="match status" value="1"/>
</dbReference>
<dbReference type="PANTHER" id="PTHR36452:SF1">
    <property type="entry name" value="DUF2461 DOMAIN-CONTAINING PROTEIN"/>
    <property type="match status" value="1"/>
</dbReference>
<dbReference type="RefSeq" id="WP_188216034.1">
    <property type="nucleotide sequence ID" value="NZ_BAABGH010000005.1"/>
</dbReference>
<keyword evidence="2" id="KW-1185">Reference proteome</keyword>